<name>A0ABP0BS22_9PEZI</name>
<dbReference type="InterPro" id="IPR009071">
    <property type="entry name" value="HMG_box_dom"/>
</dbReference>
<dbReference type="InterPro" id="IPR051965">
    <property type="entry name" value="ChromReg_NeuronalGeneExpr"/>
</dbReference>
<keyword evidence="1 3" id="KW-0238">DNA-binding</keyword>
<gene>
    <name evidence="6" type="ORF">SEUCBS140593_004814</name>
</gene>
<evidence type="ECO:0000256" key="2">
    <source>
        <dbReference type="ARBA" id="ARBA00023242"/>
    </source>
</evidence>
<dbReference type="Proteomes" id="UP001642482">
    <property type="component" value="Unassembled WGS sequence"/>
</dbReference>
<evidence type="ECO:0000256" key="4">
    <source>
        <dbReference type="SAM" id="MobiDB-lite"/>
    </source>
</evidence>
<dbReference type="EMBL" id="CAWUHD010000043">
    <property type="protein sequence ID" value="CAK7222195.1"/>
    <property type="molecule type" value="Genomic_DNA"/>
</dbReference>
<evidence type="ECO:0000313" key="6">
    <source>
        <dbReference type="EMBL" id="CAK7222195.1"/>
    </source>
</evidence>
<protein>
    <recommendedName>
        <fullName evidence="5">HMG box domain-containing protein</fullName>
    </recommendedName>
</protein>
<dbReference type="PANTHER" id="PTHR46040:SF3">
    <property type="entry name" value="HIGH MOBILITY GROUP PROTEIN 2"/>
    <property type="match status" value="1"/>
</dbReference>
<feature type="compositionally biased region" description="Polar residues" evidence="4">
    <location>
        <begin position="199"/>
        <end position="221"/>
    </location>
</feature>
<reference evidence="6 7" key="1">
    <citation type="submission" date="2024-01" db="EMBL/GenBank/DDBJ databases">
        <authorList>
            <person name="Allen C."/>
            <person name="Tagirdzhanova G."/>
        </authorList>
    </citation>
    <scope>NUCLEOTIDE SEQUENCE [LARGE SCALE GENOMIC DNA]</scope>
</reference>
<feature type="domain" description="HMG box" evidence="5">
    <location>
        <begin position="14"/>
        <end position="91"/>
    </location>
</feature>
<keyword evidence="2 3" id="KW-0539">Nucleus</keyword>
<dbReference type="PANTHER" id="PTHR46040">
    <property type="entry name" value="HIGH MOBILITY GROUP PROTEIN 2"/>
    <property type="match status" value="1"/>
</dbReference>
<dbReference type="InterPro" id="IPR036910">
    <property type="entry name" value="HMG_box_dom_sf"/>
</dbReference>
<feature type="compositionally biased region" description="Low complexity" evidence="4">
    <location>
        <begin position="246"/>
        <end position="257"/>
    </location>
</feature>
<evidence type="ECO:0000259" key="5">
    <source>
        <dbReference type="PROSITE" id="PS50118"/>
    </source>
</evidence>
<feature type="compositionally biased region" description="Low complexity" evidence="4">
    <location>
        <begin position="354"/>
        <end position="369"/>
    </location>
</feature>
<comment type="caution">
    <text evidence="6">The sequence shown here is derived from an EMBL/GenBank/DDBJ whole genome shotgun (WGS) entry which is preliminary data.</text>
</comment>
<proteinExistence type="predicted"/>
<dbReference type="SMART" id="SM00398">
    <property type="entry name" value="HMG"/>
    <property type="match status" value="1"/>
</dbReference>
<dbReference type="PROSITE" id="PS50118">
    <property type="entry name" value="HMG_BOX_2"/>
    <property type="match status" value="1"/>
</dbReference>
<feature type="compositionally biased region" description="Low complexity" evidence="4">
    <location>
        <begin position="130"/>
        <end position="143"/>
    </location>
</feature>
<dbReference type="Pfam" id="PF00505">
    <property type="entry name" value="HMG_box"/>
    <property type="match status" value="1"/>
</dbReference>
<feature type="compositionally biased region" description="Low complexity" evidence="4">
    <location>
        <begin position="295"/>
        <end position="329"/>
    </location>
</feature>
<feature type="compositionally biased region" description="Polar residues" evidence="4">
    <location>
        <begin position="258"/>
        <end position="287"/>
    </location>
</feature>
<feature type="compositionally biased region" description="Basic and acidic residues" evidence="4">
    <location>
        <begin position="413"/>
        <end position="425"/>
    </location>
</feature>
<evidence type="ECO:0000256" key="1">
    <source>
        <dbReference type="ARBA" id="ARBA00023125"/>
    </source>
</evidence>
<evidence type="ECO:0000313" key="7">
    <source>
        <dbReference type="Proteomes" id="UP001642482"/>
    </source>
</evidence>
<dbReference type="SUPFAM" id="SSF47095">
    <property type="entry name" value="HMG-box"/>
    <property type="match status" value="1"/>
</dbReference>
<sequence length="442" mass="48386">MNREASTLTAAVQFLVFSRRESTVAIQSPMKLRQNVPQTREELKGRNLTFTEIAKHVGENWQSLTAAEREPFETQAQLAKEKYNSDLAEYKKTDDYKKYMVYLQEFKAKHSNQTQDKDAFKRIKLSDFNSSSTSPHDVSSTSPPTRPHHLHHHQHEHDQHDHHRIKRSRDAVNGHGSRSGSEGLHDNDALASRKRRHGSTASGYESHYSASPTPRSPTTLTHPHASADNNPTSSYRSPPSRPASLPPNQGNGNNKNGMQLSLPSLSHMFDSNGQQRSPTTGDANGTVSPGLPPHSMAASNSNASNASAISSYSTASNGSSASSSSGSGSYPRTPLDGSMPIHALLSGSTNKPLSPTSPQSSASPHSTSMPPHPQPYPHQHSTQHQHHGPPPPPPYHHVVSPKHSPPLPSWSYGHDHHPPMYKDHGVGSMVRHNAPPPYQFRS</sequence>
<feature type="DNA-binding region" description="HMG box" evidence="3">
    <location>
        <begin position="14"/>
        <end position="91"/>
    </location>
</feature>
<organism evidence="6 7">
    <name type="scientific">Sporothrix eucalyptigena</name>
    <dbReference type="NCBI Taxonomy" id="1812306"/>
    <lineage>
        <taxon>Eukaryota</taxon>
        <taxon>Fungi</taxon>
        <taxon>Dikarya</taxon>
        <taxon>Ascomycota</taxon>
        <taxon>Pezizomycotina</taxon>
        <taxon>Sordariomycetes</taxon>
        <taxon>Sordariomycetidae</taxon>
        <taxon>Ophiostomatales</taxon>
        <taxon>Ophiostomataceae</taxon>
        <taxon>Sporothrix</taxon>
    </lineage>
</organism>
<keyword evidence="7" id="KW-1185">Reference proteome</keyword>
<accession>A0ABP0BS22</accession>
<dbReference type="Gene3D" id="1.10.30.10">
    <property type="entry name" value="High mobility group box domain"/>
    <property type="match status" value="1"/>
</dbReference>
<evidence type="ECO:0000256" key="3">
    <source>
        <dbReference type="PROSITE-ProRule" id="PRU00267"/>
    </source>
</evidence>
<feature type="region of interest" description="Disordered" evidence="4">
    <location>
        <begin position="126"/>
        <end position="442"/>
    </location>
</feature>